<keyword evidence="10 13" id="KW-0333">Golgi apparatus</keyword>
<evidence type="ECO:0000256" key="11">
    <source>
        <dbReference type="ARBA" id="ARBA00023136"/>
    </source>
</evidence>
<evidence type="ECO:0000259" key="14">
    <source>
        <dbReference type="Pfam" id="PF13334"/>
    </source>
</evidence>
<evidence type="ECO:0000256" key="4">
    <source>
        <dbReference type="ARBA" id="ARBA00008661"/>
    </source>
</evidence>
<evidence type="ECO:0000313" key="16">
    <source>
        <dbReference type="Proteomes" id="UP001187471"/>
    </source>
</evidence>
<sequence length="373" mass="42496">MWIVPEAKVIGWAKERRNIVDDSCNSILKLLSNESNSNAKEVKKVRHAIRTLDDKIKHLERELATSMAVNKSELRRSPVSVSQQVAESKNNRKYLMVIGINTAFSSQKRRDSVRATWMPQGEKRRKLEQEKGIVIRFVIGHRKTYFLTAFATSATGGILDKAIEEEDRKYGDFLRLDHVEAYQDLSAKTKLYFAIAAGLWDADFYVKVDDDVHVNIATLAKTLVSHHNKPRLYIGCMKSDPVLYEKGVRYREPEYLKFGEEGNSYFRHASGQIYAISKELAIYISKNLNVLHKYANEDVSLGTWLIGLDVEHVDDRSLCCDTPPDCEWKALIGKTCVASYDKNCSGICRSHEKILEVHKGCKEDEGALWSALF</sequence>
<keyword evidence="11" id="KW-0472">Membrane</keyword>
<dbReference type="Proteomes" id="UP001187471">
    <property type="component" value="Unassembled WGS sequence"/>
</dbReference>
<keyword evidence="6" id="KW-0808">Transferase</keyword>
<feature type="domain" description="DUF4094" evidence="14">
    <location>
        <begin position="1"/>
        <end position="65"/>
    </location>
</feature>
<keyword evidence="9" id="KW-1133">Transmembrane helix</keyword>
<keyword evidence="5 13" id="KW-0328">Glycosyltransferase</keyword>
<comment type="similarity">
    <text evidence="4 13">Belongs to the glycosyltransferase 31 family.</text>
</comment>
<evidence type="ECO:0000256" key="2">
    <source>
        <dbReference type="ARBA" id="ARBA00004323"/>
    </source>
</evidence>
<comment type="subcellular location">
    <subcellularLocation>
        <location evidence="2 13">Golgi apparatus membrane</location>
        <topology evidence="2 13">Single-pass type II membrane protein</topology>
    </subcellularLocation>
</comment>
<proteinExistence type="inferred from homology"/>
<evidence type="ECO:0000256" key="10">
    <source>
        <dbReference type="ARBA" id="ARBA00023034"/>
    </source>
</evidence>
<dbReference type="PANTHER" id="PTHR11214:SF5">
    <property type="entry name" value="BETA-1,3-GALACTOSYLTRANSFERASE 4-RELATED"/>
    <property type="match status" value="1"/>
</dbReference>
<evidence type="ECO:0000256" key="5">
    <source>
        <dbReference type="ARBA" id="ARBA00022676"/>
    </source>
</evidence>
<comment type="cofactor">
    <cofactor evidence="1 13">
        <name>Mn(2+)</name>
        <dbReference type="ChEBI" id="CHEBI:29035"/>
    </cofactor>
</comment>
<evidence type="ECO:0000256" key="9">
    <source>
        <dbReference type="ARBA" id="ARBA00022989"/>
    </source>
</evidence>
<evidence type="ECO:0000256" key="12">
    <source>
        <dbReference type="ARBA" id="ARBA00023211"/>
    </source>
</evidence>
<accession>A0AA88U835</accession>
<gene>
    <name evidence="15" type="ORF">RJ640_005618</name>
</gene>
<evidence type="ECO:0000256" key="8">
    <source>
        <dbReference type="ARBA" id="ARBA00022968"/>
    </source>
</evidence>
<dbReference type="PANTHER" id="PTHR11214">
    <property type="entry name" value="BETA-1,3-N-ACETYLGLUCOSAMINYLTRANSFERASE"/>
    <property type="match status" value="1"/>
</dbReference>
<protein>
    <recommendedName>
        <fullName evidence="13">Hexosyltransferase</fullName>
        <ecNumber evidence="13">2.4.1.-</ecNumber>
    </recommendedName>
</protein>
<dbReference type="EMBL" id="JAVXUO010002275">
    <property type="protein sequence ID" value="KAK2974834.1"/>
    <property type="molecule type" value="Genomic_DNA"/>
</dbReference>
<dbReference type="Pfam" id="PF01762">
    <property type="entry name" value="Galactosyl_T"/>
    <property type="match status" value="1"/>
</dbReference>
<dbReference type="Gene3D" id="3.90.550.50">
    <property type="match status" value="1"/>
</dbReference>
<keyword evidence="8" id="KW-0735">Signal-anchor</keyword>
<reference evidence="15" key="1">
    <citation type="submission" date="2022-12" db="EMBL/GenBank/DDBJ databases">
        <title>Draft genome assemblies for two species of Escallonia (Escalloniales).</title>
        <authorList>
            <person name="Chanderbali A."/>
            <person name="Dervinis C."/>
            <person name="Anghel I."/>
            <person name="Soltis D."/>
            <person name="Soltis P."/>
            <person name="Zapata F."/>
        </authorList>
    </citation>
    <scope>NUCLEOTIDE SEQUENCE</scope>
    <source>
        <strain evidence="15">UCBG92.1500</strain>
        <tissue evidence="15">Leaf</tissue>
    </source>
</reference>
<organism evidence="15 16">
    <name type="scientific">Escallonia rubra</name>
    <dbReference type="NCBI Taxonomy" id="112253"/>
    <lineage>
        <taxon>Eukaryota</taxon>
        <taxon>Viridiplantae</taxon>
        <taxon>Streptophyta</taxon>
        <taxon>Embryophyta</taxon>
        <taxon>Tracheophyta</taxon>
        <taxon>Spermatophyta</taxon>
        <taxon>Magnoliopsida</taxon>
        <taxon>eudicotyledons</taxon>
        <taxon>Gunneridae</taxon>
        <taxon>Pentapetalae</taxon>
        <taxon>asterids</taxon>
        <taxon>campanulids</taxon>
        <taxon>Escalloniales</taxon>
        <taxon>Escalloniaceae</taxon>
        <taxon>Escallonia</taxon>
    </lineage>
</organism>
<evidence type="ECO:0000256" key="1">
    <source>
        <dbReference type="ARBA" id="ARBA00001936"/>
    </source>
</evidence>
<keyword evidence="16" id="KW-1185">Reference proteome</keyword>
<comment type="pathway">
    <text evidence="3">Protein modification; protein glycosylation.</text>
</comment>
<name>A0AA88U835_9ASTE</name>
<dbReference type="GO" id="GO:0000139">
    <property type="term" value="C:Golgi membrane"/>
    <property type="evidence" value="ECO:0007669"/>
    <property type="project" value="UniProtKB-SubCell"/>
</dbReference>
<evidence type="ECO:0000256" key="3">
    <source>
        <dbReference type="ARBA" id="ARBA00004922"/>
    </source>
</evidence>
<comment type="caution">
    <text evidence="15">The sequence shown here is derived from an EMBL/GenBank/DDBJ whole genome shotgun (WGS) entry which is preliminary data.</text>
</comment>
<dbReference type="Pfam" id="PF13334">
    <property type="entry name" value="DUF4094"/>
    <property type="match status" value="1"/>
</dbReference>
<dbReference type="GO" id="GO:0008378">
    <property type="term" value="F:galactosyltransferase activity"/>
    <property type="evidence" value="ECO:0007669"/>
    <property type="project" value="TreeGrafter"/>
</dbReference>
<evidence type="ECO:0000256" key="13">
    <source>
        <dbReference type="RuleBase" id="RU363063"/>
    </source>
</evidence>
<dbReference type="InterPro" id="IPR002659">
    <property type="entry name" value="Glyco_trans_31"/>
</dbReference>
<keyword evidence="7" id="KW-0812">Transmembrane</keyword>
<evidence type="ECO:0000313" key="15">
    <source>
        <dbReference type="EMBL" id="KAK2974834.1"/>
    </source>
</evidence>
<keyword evidence="12 13" id="KW-0464">Manganese</keyword>
<dbReference type="EC" id="2.4.1.-" evidence="13"/>
<dbReference type="InterPro" id="IPR025298">
    <property type="entry name" value="DUF4094"/>
</dbReference>
<evidence type="ECO:0000256" key="6">
    <source>
        <dbReference type="ARBA" id="ARBA00022679"/>
    </source>
</evidence>
<dbReference type="AlphaFoldDB" id="A0AA88U835"/>
<evidence type="ECO:0000256" key="7">
    <source>
        <dbReference type="ARBA" id="ARBA00022692"/>
    </source>
</evidence>